<evidence type="ECO:0000256" key="3">
    <source>
        <dbReference type="ARBA" id="ARBA00018753"/>
    </source>
</evidence>
<comment type="caution">
    <text evidence="12">The sequence shown here is derived from an EMBL/GenBank/DDBJ whole genome shotgun (WGS) entry which is preliminary data.</text>
</comment>
<dbReference type="GO" id="GO:0004825">
    <property type="term" value="F:methionine-tRNA ligase activity"/>
    <property type="evidence" value="ECO:0007669"/>
    <property type="project" value="UniProtKB-EC"/>
</dbReference>
<dbReference type="Gene3D" id="1.10.730.10">
    <property type="entry name" value="Isoleucyl-tRNA Synthetase, Domain 1"/>
    <property type="match status" value="1"/>
</dbReference>
<evidence type="ECO:0000256" key="4">
    <source>
        <dbReference type="ARBA" id="ARBA00022598"/>
    </source>
</evidence>
<dbReference type="SUPFAM" id="SSF52374">
    <property type="entry name" value="Nucleotidylyl transferase"/>
    <property type="match status" value="1"/>
</dbReference>
<dbReference type="InterPro" id="IPR033911">
    <property type="entry name" value="MetRS_core"/>
</dbReference>
<feature type="domain" description="Methionyl/Leucyl tRNA synthetase" evidence="11">
    <location>
        <begin position="165"/>
        <end position="389"/>
    </location>
</feature>
<evidence type="ECO:0000256" key="8">
    <source>
        <dbReference type="ARBA" id="ARBA00023146"/>
    </source>
</evidence>
<evidence type="ECO:0000256" key="10">
    <source>
        <dbReference type="RuleBase" id="RU363039"/>
    </source>
</evidence>
<dbReference type="GO" id="GO:0005524">
    <property type="term" value="F:ATP binding"/>
    <property type="evidence" value="ECO:0007669"/>
    <property type="project" value="UniProtKB-KW"/>
</dbReference>
<dbReference type="InterPro" id="IPR014758">
    <property type="entry name" value="Met-tRNA_synth"/>
</dbReference>
<protein>
    <recommendedName>
        <fullName evidence="3">Methionine--tRNA ligase</fullName>
        <ecNumber evidence="2">6.1.1.10</ecNumber>
    </recommendedName>
    <alternativeName>
        <fullName evidence="9">Methionyl-tRNA synthetase</fullName>
    </alternativeName>
</protein>
<evidence type="ECO:0000313" key="12">
    <source>
        <dbReference type="EMBL" id="PIV25037.1"/>
    </source>
</evidence>
<dbReference type="InterPro" id="IPR023457">
    <property type="entry name" value="Met-tRNA_synth_2"/>
</dbReference>
<dbReference type="InterPro" id="IPR015413">
    <property type="entry name" value="Methionyl/Leucyl_tRNA_Synth"/>
</dbReference>
<dbReference type="Proteomes" id="UP000229966">
    <property type="component" value="Unassembled WGS sequence"/>
</dbReference>
<keyword evidence="7 10" id="KW-0648">Protein biosynthesis</keyword>
<evidence type="ECO:0000256" key="9">
    <source>
        <dbReference type="ARBA" id="ARBA00030904"/>
    </source>
</evidence>
<dbReference type="PANTHER" id="PTHR43326:SF1">
    <property type="entry name" value="METHIONINE--TRNA LIGASE, MITOCHONDRIAL"/>
    <property type="match status" value="1"/>
</dbReference>
<keyword evidence="5 10" id="KW-0547">Nucleotide-binding</keyword>
<comment type="function">
    <text evidence="1">Is required not only for elongation of protein synthesis but also for the initiation of all mRNA translation through initiator tRNA(fMet) aminoacylation.</text>
</comment>
<evidence type="ECO:0000256" key="2">
    <source>
        <dbReference type="ARBA" id="ARBA00012838"/>
    </source>
</evidence>
<sequence length="488" mass="56064">MEKKFNMEKKHTESIKNSGKVLITTSIAYVNSAPHIGYALELAQADLFARALRAQRDKVYFLTGTDENGLKNYQTAKEQNLSPQDFVDKNSAQFLQLTQDLEISNNNFIRTSSDDHHRIAQEFWQKLSDTGDIYPKEYQGLYCVGCEAFVLSRDLVDGHCPHHQKAPEKVKEINYFFRLGKYKNQIYELIKSDAVKIFPVEKKSELLNIIKDAEDVSFSRSSDKLPWGVAVPASQEDSKVKEFKGSIKQIMYVWCDALVNYISGLPGKSIDEKVNFWQTQDKIIHFVGKDILRFHGLIWLGMLLSTGLKLPSEIRVHGFITQKGQKISKSFGNTVDPLEYIKKYGADAVRFYLLHIIPEYGDSDWSEERFREVYNSLLANELGNLAQRSITLIGKSQIPKSKFQNNYNNQNPKIQTLPQIWLQIKQLNAQISEEKIWESQTPKNKIVQLYQDLYAIADSLTIYLPQTAQEIRTQLSTFAPTPIFPRIN</sequence>
<dbReference type="GO" id="GO:0006431">
    <property type="term" value="P:methionyl-tRNA aminoacylation"/>
    <property type="evidence" value="ECO:0007669"/>
    <property type="project" value="InterPro"/>
</dbReference>
<evidence type="ECO:0000256" key="6">
    <source>
        <dbReference type="ARBA" id="ARBA00022840"/>
    </source>
</evidence>
<reference evidence="13" key="1">
    <citation type="submission" date="2017-09" db="EMBL/GenBank/DDBJ databases">
        <title>Depth-based differentiation of microbial function through sediment-hosted aquifers and enrichment of novel symbionts in the deep terrestrial subsurface.</title>
        <authorList>
            <person name="Probst A.J."/>
            <person name="Ladd B."/>
            <person name="Jarett J.K."/>
            <person name="Geller-Mcgrath D.E."/>
            <person name="Sieber C.M.K."/>
            <person name="Emerson J.B."/>
            <person name="Anantharaman K."/>
            <person name="Thomas B.C."/>
            <person name="Malmstrom R."/>
            <person name="Stieglmeier M."/>
            <person name="Klingl A."/>
            <person name="Woyke T."/>
            <person name="Ryan C.M."/>
            <person name="Banfield J.F."/>
        </authorList>
    </citation>
    <scope>NUCLEOTIDE SEQUENCE [LARGE SCALE GENOMIC DNA]</scope>
</reference>
<comment type="similarity">
    <text evidence="10">Belongs to the class-I aminoacyl-tRNA synthetase family.</text>
</comment>
<evidence type="ECO:0000256" key="7">
    <source>
        <dbReference type="ARBA" id="ARBA00022917"/>
    </source>
</evidence>
<dbReference type="CDD" id="cd00814">
    <property type="entry name" value="MetRS_core"/>
    <property type="match status" value="1"/>
</dbReference>
<organism evidence="12 13">
    <name type="scientific">Candidatus Berkelbacteria bacterium CG03_land_8_20_14_0_80_40_36</name>
    <dbReference type="NCBI Taxonomy" id="1974509"/>
    <lineage>
        <taxon>Bacteria</taxon>
        <taxon>Candidatus Berkelbacteria</taxon>
    </lineage>
</organism>
<dbReference type="PANTHER" id="PTHR43326">
    <property type="entry name" value="METHIONYL-TRNA SYNTHETASE"/>
    <property type="match status" value="1"/>
</dbReference>
<dbReference type="InterPro" id="IPR009080">
    <property type="entry name" value="tRNAsynth_Ia_anticodon-bd"/>
</dbReference>
<accession>A0A2M7CHE5</accession>
<name>A0A2M7CHE5_9BACT</name>
<keyword evidence="6 10" id="KW-0067">ATP-binding</keyword>
<proteinExistence type="inferred from homology"/>
<keyword evidence="4 10" id="KW-0436">Ligase</keyword>
<evidence type="ECO:0000256" key="1">
    <source>
        <dbReference type="ARBA" id="ARBA00003314"/>
    </source>
</evidence>
<keyword evidence="8 10" id="KW-0030">Aminoacyl-tRNA synthetase</keyword>
<dbReference type="EMBL" id="PEUM01000112">
    <property type="protein sequence ID" value="PIV25037.1"/>
    <property type="molecule type" value="Genomic_DNA"/>
</dbReference>
<dbReference type="InterPro" id="IPR014729">
    <property type="entry name" value="Rossmann-like_a/b/a_fold"/>
</dbReference>
<dbReference type="Pfam" id="PF09334">
    <property type="entry name" value="tRNA-synt_1g"/>
    <property type="match status" value="1"/>
</dbReference>
<evidence type="ECO:0000313" key="13">
    <source>
        <dbReference type="Proteomes" id="UP000229966"/>
    </source>
</evidence>
<dbReference type="EC" id="6.1.1.10" evidence="2"/>
<dbReference type="PRINTS" id="PR01041">
    <property type="entry name" value="TRNASYNTHMET"/>
</dbReference>
<dbReference type="Gene3D" id="2.170.220.10">
    <property type="match status" value="1"/>
</dbReference>
<evidence type="ECO:0000259" key="11">
    <source>
        <dbReference type="Pfam" id="PF09334"/>
    </source>
</evidence>
<evidence type="ECO:0000256" key="5">
    <source>
        <dbReference type="ARBA" id="ARBA00022741"/>
    </source>
</evidence>
<dbReference type="AlphaFoldDB" id="A0A2M7CHE5"/>
<dbReference type="SUPFAM" id="SSF47323">
    <property type="entry name" value="Anticodon-binding domain of a subclass of class I aminoacyl-tRNA synthetases"/>
    <property type="match status" value="1"/>
</dbReference>
<dbReference type="Gene3D" id="3.40.50.620">
    <property type="entry name" value="HUPs"/>
    <property type="match status" value="1"/>
</dbReference>
<gene>
    <name evidence="12" type="ORF">COS38_03810</name>
</gene>
<dbReference type="NCBIfam" id="TIGR00398">
    <property type="entry name" value="metG"/>
    <property type="match status" value="1"/>
</dbReference>